<evidence type="ECO:0000256" key="2">
    <source>
        <dbReference type="ARBA" id="ARBA00023235"/>
    </source>
</evidence>
<keyword evidence="2 4" id="KW-0413">Isomerase</keyword>
<comment type="similarity">
    <text evidence="1">Belongs to the PGI/PMI family.</text>
</comment>
<protein>
    <submittedName>
        <fullName evidence="4">Glucose/mannose-6-phosphate isomerase</fullName>
    </submittedName>
</protein>
<dbReference type="GO" id="GO:0004347">
    <property type="term" value="F:glucose-6-phosphate isomerase activity"/>
    <property type="evidence" value="ECO:0007669"/>
    <property type="project" value="InterPro"/>
</dbReference>
<feature type="domain" description="SIS" evidence="3">
    <location>
        <begin position="49"/>
        <end position="183"/>
    </location>
</feature>
<reference evidence="4 5" key="1">
    <citation type="submission" date="2018-10" db="EMBL/GenBank/DDBJ databases">
        <title>Genomic Encyclopedia of Archaeal and Bacterial Type Strains, Phase II (KMG-II): from individual species to whole genera.</title>
        <authorList>
            <person name="Goeker M."/>
        </authorList>
    </citation>
    <scope>NUCLEOTIDE SEQUENCE [LARGE SCALE GENOMIC DNA]</scope>
    <source>
        <strain evidence="4 5">RP-AC37</strain>
    </source>
</reference>
<dbReference type="GO" id="GO:0097367">
    <property type="term" value="F:carbohydrate derivative binding"/>
    <property type="evidence" value="ECO:0007669"/>
    <property type="project" value="InterPro"/>
</dbReference>
<gene>
    <name evidence="4" type="ORF">CLV35_3217</name>
</gene>
<dbReference type="EMBL" id="RBWV01000014">
    <property type="protein sequence ID" value="RKS71419.1"/>
    <property type="molecule type" value="Genomic_DNA"/>
</dbReference>
<comment type="caution">
    <text evidence="4">The sequence shown here is derived from an EMBL/GenBank/DDBJ whole genome shotgun (WGS) entry which is preliminary data.</text>
</comment>
<dbReference type="InParanoid" id="A0A420XLZ1"/>
<dbReference type="PROSITE" id="PS51464">
    <property type="entry name" value="SIS"/>
    <property type="match status" value="1"/>
</dbReference>
<dbReference type="InterPro" id="IPR019490">
    <property type="entry name" value="Glu6P/Mann6P_isomerase_C"/>
</dbReference>
<evidence type="ECO:0000256" key="1">
    <source>
        <dbReference type="ARBA" id="ARBA00010523"/>
    </source>
</evidence>
<dbReference type="InterPro" id="IPR046348">
    <property type="entry name" value="SIS_dom_sf"/>
</dbReference>
<organism evidence="4 5">
    <name type="scientific">Motilibacter peucedani</name>
    <dbReference type="NCBI Taxonomy" id="598650"/>
    <lineage>
        <taxon>Bacteria</taxon>
        <taxon>Bacillati</taxon>
        <taxon>Actinomycetota</taxon>
        <taxon>Actinomycetes</taxon>
        <taxon>Motilibacterales</taxon>
        <taxon>Motilibacteraceae</taxon>
        <taxon>Motilibacter</taxon>
    </lineage>
</organism>
<dbReference type="GO" id="GO:1901135">
    <property type="term" value="P:carbohydrate derivative metabolic process"/>
    <property type="evidence" value="ECO:0007669"/>
    <property type="project" value="InterPro"/>
</dbReference>
<name>A0A420XLZ1_9ACTN</name>
<proteinExistence type="inferred from homology"/>
<dbReference type="GO" id="GO:0005975">
    <property type="term" value="P:carbohydrate metabolic process"/>
    <property type="evidence" value="ECO:0007669"/>
    <property type="project" value="InterPro"/>
</dbReference>
<dbReference type="Pfam" id="PF01380">
    <property type="entry name" value="SIS"/>
    <property type="match status" value="1"/>
</dbReference>
<dbReference type="AlphaFoldDB" id="A0A420XLZ1"/>
<dbReference type="SUPFAM" id="SSF53697">
    <property type="entry name" value="SIS domain"/>
    <property type="match status" value="1"/>
</dbReference>
<dbReference type="Proteomes" id="UP000281955">
    <property type="component" value="Unassembled WGS sequence"/>
</dbReference>
<dbReference type="GO" id="GO:0004476">
    <property type="term" value="F:mannose-6-phosphate isomerase activity"/>
    <property type="evidence" value="ECO:0007669"/>
    <property type="project" value="InterPro"/>
</dbReference>
<keyword evidence="5" id="KW-1185">Reference proteome</keyword>
<dbReference type="Gene3D" id="3.40.50.10490">
    <property type="entry name" value="Glucose-6-phosphate isomerase like protein, domain 1"/>
    <property type="match status" value="2"/>
</dbReference>
<evidence type="ECO:0000259" key="3">
    <source>
        <dbReference type="PROSITE" id="PS51464"/>
    </source>
</evidence>
<dbReference type="RefSeq" id="WP_231121927.1">
    <property type="nucleotide sequence ID" value="NZ_RBWV01000014.1"/>
</dbReference>
<dbReference type="Pfam" id="PF10432">
    <property type="entry name" value="bact-PGI_C"/>
    <property type="match status" value="1"/>
</dbReference>
<evidence type="ECO:0000313" key="5">
    <source>
        <dbReference type="Proteomes" id="UP000281955"/>
    </source>
</evidence>
<accession>A0A420XLZ1</accession>
<dbReference type="InterPro" id="IPR001347">
    <property type="entry name" value="SIS_dom"/>
</dbReference>
<sequence>MTGSLQPDDALLDSPSGIEAADPGEVLRACATAGAQVRSAARATAEAGAGRVAADGRPRAVVVAGAGAAGLAGTVLEAVAGPVGAVPVVCVHHLTLPGWVGPLDLVLAVSASGRTEETLAVAEEAARRGVRLVTVTASGSPLHALGEQARALHVPVQRAGRSARASLWSLAVPLLVVADALGLAAVPASDLSGTADVLDRLAADCAPSVEVGLNPAKDLALALAGTLPVVWGTSPVASAAGARLVAQLAAAAKLPALLGELPDVVHSGAAVLDGPLTSDDGDDIFRDPFDSPPGLRLRVVLVRDAVEHPRVAARAVALGTVAERRGVPLTVLRGEGESALQRLAALVGLADFATTYLALATGVNPAADLALDEVAGRTREAGS</sequence>
<evidence type="ECO:0000313" key="4">
    <source>
        <dbReference type="EMBL" id="RKS71419.1"/>
    </source>
</evidence>